<protein>
    <submittedName>
        <fullName evidence="3">Putative transcription factor AS2-LOB family</fullName>
    </submittedName>
</protein>
<dbReference type="STRING" id="74649.A0A2P6PS63"/>
<dbReference type="EMBL" id="PDCK01000044">
    <property type="protein sequence ID" value="PRQ24751.1"/>
    <property type="molecule type" value="Genomic_DNA"/>
</dbReference>
<organism evidence="3 4">
    <name type="scientific">Rosa chinensis</name>
    <name type="common">China rose</name>
    <dbReference type="NCBI Taxonomy" id="74649"/>
    <lineage>
        <taxon>Eukaryota</taxon>
        <taxon>Viridiplantae</taxon>
        <taxon>Streptophyta</taxon>
        <taxon>Embryophyta</taxon>
        <taxon>Tracheophyta</taxon>
        <taxon>Spermatophyta</taxon>
        <taxon>Magnoliopsida</taxon>
        <taxon>eudicotyledons</taxon>
        <taxon>Gunneridae</taxon>
        <taxon>Pentapetalae</taxon>
        <taxon>rosids</taxon>
        <taxon>fabids</taxon>
        <taxon>Rosales</taxon>
        <taxon>Rosaceae</taxon>
        <taxon>Rosoideae</taxon>
        <taxon>Rosoideae incertae sedis</taxon>
        <taxon>Rosa</taxon>
    </lineage>
</organism>
<dbReference type="PANTHER" id="PTHR31529:SF23">
    <property type="entry name" value="LOB DOMAIN-CONTAINING PROTEIN 16"/>
    <property type="match status" value="1"/>
</dbReference>
<dbReference type="GO" id="GO:0045893">
    <property type="term" value="P:positive regulation of DNA-templated transcription"/>
    <property type="evidence" value="ECO:0007669"/>
    <property type="project" value="TreeGrafter"/>
</dbReference>
<reference evidence="3 4" key="1">
    <citation type="journal article" date="2018" name="Nat. Genet.">
        <title>The Rosa genome provides new insights in the design of modern roses.</title>
        <authorList>
            <person name="Bendahmane M."/>
        </authorList>
    </citation>
    <scope>NUCLEOTIDE SEQUENCE [LARGE SCALE GENOMIC DNA]</scope>
    <source>
        <strain evidence="4">cv. Old Blush</strain>
    </source>
</reference>
<dbReference type="GO" id="GO:0009755">
    <property type="term" value="P:hormone-mediated signaling pathway"/>
    <property type="evidence" value="ECO:0007669"/>
    <property type="project" value="TreeGrafter"/>
</dbReference>
<feature type="domain" description="LOB" evidence="2">
    <location>
        <begin position="16"/>
        <end position="87"/>
    </location>
</feature>
<comment type="similarity">
    <text evidence="1">Belongs to the LOB domain-containing protein family.</text>
</comment>
<evidence type="ECO:0000259" key="2">
    <source>
        <dbReference type="PROSITE" id="PS50891"/>
    </source>
</evidence>
<accession>A0A2P6PS63</accession>
<dbReference type="InterPro" id="IPR004883">
    <property type="entry name" value="LOB"/>
</dbReference>
<dbReference type="PROSITE" id="PS50891">
    <property type="entry name" value="LOB"/>
    <property type="match status" value="1"/>
</dbReference>
<dbReference type="PANTHER" id="PTHR31529">
    <property type="entry name" value="LOB DOMAIN CONTAINING PROTEIN"/>
    <property type="match status" value="1"/>
</dbReference>
<gene>
    <name evidence="3" type="ORF">RchiOBHm_Chr6g0275891</name>
</gene>
<proteinExistence type="inferred from homology"/>
<dbReference type="Gramene" id="PRQ24751">
    <property type="protein sequence ID" value="PRQ24751"/>
    <property type="gene ID" value="RchiOBHm_Chr6g0275891"/>
</dbReference>
<evidence type="ECO:0000313" key="4">
    <source>
        <dbReference type="Proteomes" id="UP000238479"/>
    </source>
</evidence>
<dbReference type="AlphaFoldDB" id="A0A2P6PS63"/>
<comment type="caution">
    <text evidence="3">The sequence shown here is derived from an EMBL/GenBank/DDBJ whole genome shotgun (WGS) entry which is preliminary data.</text>
</comment>
<dbReference type="GO" id="GO:0005634">
    <property type="term" value="C:nucleus"/>
    <property type="evidence" value="ECO:0007669"/>
    <property type="project" value="TreeGrafter"/>
</dbReference>
<evidence type="ECO:0000313" key="3">
    <source>
        <dbReference type="EMBL" id="PRQ24751.1"/>
    </source>
</evidence>
<sequence length="87" mass="9669">MASRSTSSSDTTRTSSPSGAFKFLRRKCASYCIFASYFFSQQWPARFAAIHKVFGASNVSKLLLHVLVHDQPTAIVTMAYEVCIVKD</sequence>
<dbReference type="Pfam" id="PF03195">
    <property type="entry name" value="LOB"/>
    <property type="match status" value="1"/>
</dbReference>
<name>A0A2P6PS63_ROSCH</name>
<keyword evidence="4" id="KW-1185">Reference proteome</keyword>
<dbReference type="Proteomes" id="UP000238479">
    <property type="component" value="Chromosome 6"/>
</dbReference>
<evidence type="ECO:0000256" key="1">
    <source>
        <dbReference type="ARBA" id="ARBA00005474"/>
    </source>
</evidence>